<evidence type="ECO:0000256" key="1">
    <source>
        <dbReference type="ARBA" id="ARBA00004141"/>
    </source>
</evidence>
<name>A0A0G9JXC7_9BACT</name>
<gene>
    <name evidence="7" type="ORF">AA20_07740</name>
</gene>
<feature type="transmembrane region" description="Helical" evidence="5">
    <location>
        <begin position="219"/>
        <end position="235"/>
    </location>
</feature>
<comment type="subcellular location">
    <subcellularLocation>
        <location evidence="1">Membrane</location>
        <topology evidence="1">Multi-pass membrane protein</topology>
    </subcellularLocation>
</comment>
<feature type="domain" description="EamA" evidence="6">
    <location>
        <begin position="148"/>
        <end position="290"/>
    </location>
</feature>
<dbReference type="Proteomes" id="UP000035514">
    <property type="component" value="Unassembled WGS sequence"/>
</dbReference>
<protein>
    <submittedName>
        <fullName evidence="7">Membrane protein</fullName>
    </submittedName>
</protein>
<keyword evidence="4 5" id="KW-0472">Membrane</keyword>
<feature type="domain" description="EamA" evidence="6">
    <location>
        <begin position="7"/>
        <end position="137"/>
    </location>
</feature>
<dbReference type="PANTHER" id="PTHR22911:SF6">
    <property type="entry name" value="SOLUTE CARRIER FAMILY 35 MEMBER G1"/>
    <property type="match status" value="1"/>
</dbReference>
<dbReference type="PATRIC" id="fig|1447256.3.peg.1509"/>
<dbReference type="InterPro" id="IPR037185">
    <property type="entry name" value="EmrE-like"/>
</dbReference>
<feature type="transmembrane region" description="Helical" evidence="5">
    <location>
        <begin position="97"/>
        <end position="113"/>
    </location>
</feature>
<feature type="transmembrane region" description="Helical" evidence="5">
    <location>
        <begin position="177"/>
        <end position="199"/>
    </location>
</feature>
<dbReference type="PANTHER" id="PTHR22911">
    <property type="entry name" value="ACYL-MALONYL CONDENSING ENZYME-RELATED"/>
    <property type="match status" value="1"/>
</dbReference>
<feature type="transmembrane region" description="Helical" evidence="5">
    <location>
        <begin position="36"/>
        <end position="54"/>
    </location>
</feature>
<keyword evidence="3 5" id="KW-1133">Transmembrane helix</keyword>
<dbReference type="InterPro" id="IPR000620">
    <property type="entry name" value="EamA_dom"/>
</dbReference>
<feature type="transmembrane region" description="Helical" evidence="5">
    <location>
        <begin position="247"/>
        <end position="266"/>
    </location>
</feature>
<dbReference type="EMBL" id="JAIQ01000111">
    <property type="protein sequence ID" value="KLD98845.1"/>
    <property type="molecule type" value="Genomic_DNA"/>
</dbReference>
<organism evidence="7 8">
    <name type="scientific">Aliarcobacter butzleri L348</name>
    <dbReference type="NCBI Taxonomy" id="1447256"/>
    <lineage>
        <taxon>Bacteria</taxon>
        <taxon>Pseudomonadati</taxon>
        <taxon>Campylobacterota</taxon>
        <taxon>Epsilonproteobacteria</taxon>
        <taxon>Campylobacterales</taxon>
        <taxon>Arcobacteraceae</taxon>
        <taxon>Aliarcobacter</taxon>
    </lineage>
</organism>
<evidence type="ECO:0000313" key="7">
    <source>
        <dbReference type="EMBL" id="KLD98845.1"/>
    </source>
</evidence>
<feature type="transmembrane region" description="Helical" evidence="5">
    <location>
        <begin position="149"/>
        <end position="165"/>
    </location>
</feature>
<dbReference type="SUPFAM" id="SSF103481">
    <property type="entry name" value="Multidrug resistance efflux transporter EmrE"/>
    <property type="match status" value="2"/>
</dbReference>
<dbReference type="Pfam" id="PF00892">
    <property type="entry name" value="EamA"/>
    <property type="match status" value="2"/>
</dbReference>
<evidence type="ECO:0000256" key="4">
    <source>
        <dbReference type="ARBA" id="ARBA00023136"/>
    </source>
</evidence>
<evidence type="ECO:0000256" key="3">
    <source>
        <dbReference type="ARBA" id="ARBA00022989"/>
    </source>
</evidence>
<evidence type="ECO:0000256" key="5">
    <source>
        <dbReference type="SAM" id="Phobius"/>
    </source>
</evidence>
<evidence type="ECO:0000259" key="6">
    <source>
        <dbReference type="Pfam" id="PF00892"/>
    </source>
</evidence>
<evidence type="ECO:0000256" key="2">
    <source>
        <dbReference type="ARBA" id="ARBA00022692"/>
    </source>
</evidence>
<keyword evidence="2 5" id="KW-0812">Transmembrane</keyword>
<reference evidence="7 8" key="1">
    <citation type="submission" date="2014-01" db="EMBL/GenBank/DDBJ databases">
        <title>Development of a Comparative Genomic Fingerprinting Assay for High Resolution Genotyping of Arcobacter butzleri.</title>
        <authorList>
            <person name="Webb A.L."/>
            <person name="Inglis G.D."/>
            <person name="Kruczkiewicz P."/>
            <person name="Selinger L.B."/>
            <person name="Taboada E.N."/>
        </authorList>
    </citation>
    <scope>NUCLEOTIDE SEQUENCE [LARGE SCALE GENOMIC DNA]</scope>
    <source>
        <strain evidence="7 8">L348</strain>
    </source>
</reference>
<evidence type="ECO:0000313" key="8">
    <source>
        <dbReference type="Proteomes" id="UP000035514"/>
    </source>
</evidence>
<dbReference type="RefSeq" id="WP_046996868.1">
    <property type="nucleotide sequence ID" value="NZ_JAIQ01000111.1"/>
</dbReference>
<feature type="transmembrane region" description="Helical" evidence="5">
    <location>
        <begin position="66"/>
        <end position="85"/>
    </location>
</feature>
<feature type="transmembrane region" description="Helical" evidence="5">
    <location>
        <begin position="272"/>
        <end position="290"/>
    </location>
</feature>
<dbReference type="AlphaFoldDB" id="A0A0G9JXC7"/>
<feature type="transmembrane region" description="Helical" evidence="5">
    <location>
        <begin position="120"/>
        <end position="137"/>
    </location>
</feature>
<accession>A0A0G9JXC7</accession>
<sequence>MDEQLSKGIKYILLASFLFALMSVAAKHLSNSMSSVEVVFFRNIFGVIFILISIYRSPLKQLGGKFWLLVFRGFIGFVSLLFFFYNIANIPLGEAMTFSKTSAIFTAIFAYLFLKEKLGFKGWIGVFVGFIGILFITEFNGTNLEKSDYLGILSGIGAALAYTSVRELRRYYDSRAIVLSFMAIGALGPLILMIIGNFYTNPHLDFMLATFIMPQANDWIFIILLGIFATFAQIFMTKAYSFAKAGIIGTISYSDIVFSIILGTLLGDKIPSFLIVLGIILIIISGLLVSTKKN</sequence>
<comment type="caution">
    <text evidence="7">The sequence shown here is derived from an EMBL/GenBank/DDBJ whole genome shotgun (WGS) entry which is preliminary data.</text>
</comment>
<proteinExistence type="predicted"/>
<dbReference type="GO" id="GO:0016020">
    <property type="term" value="C:membrane"/>
    <property type="evidence" value="ECO:0007669"/>
    <property type="project" value="UniProtKB-SubCell"/>
</dbReference>